<evidence type="ECO:0000256" key="2">
    <source>
        <dbReference type="ARBA" id="ARBA00009928"/>
    </source>
</evidence>
<name>A0A9P6G6A9_9PLEO</name>
<dbReference type="Gene3D" id="1.10.1280.10">
    <property type="entry name" value="Di-copper center containing domain from catechol oxidase"/>
    <property type="match status" value="1"/>
</dbReference>
<keyword evidence="4" id="KW-0479">Metal-binding</keyword>
<evidence type="ECO:0000256" key="4">
    <source>
        <dbReference type="ARBA" id="ARBA00022723"/>
    </source>
</evidence>
<comment type="catalytic activity">
    <reaction evidence="9">
        <text>2 L-dopa + O2 = 2 L-dopaquinone + 2 H2O</text>
        <dbReference type="Rhea" id="RHEA:34287"/>
        <dbReference type="ChEBI" id="CHEBI:15377"/>
        <dbReference type="ChEBI" id="CHEBI:15379"/>
        <dbReference type="ChEBI" id="CHEBI:57504"/>
        <dbReference type="ChEBI" id="CHEBI:57924"/>
        <dbReference type="EC" id="1.14.18.1"/>
    </reaction>
</comment>
<keyword evidence="5" id="KW-0560">Oxidoreductase</keyword>
<evidence type="ECO:0000256" key="8">
    <source>
        <dbReference type="ARBA" id="ARBA00023101"/>
    </source>
</evidence>
<proteinExistence type="inferred from homology"/>
<comment type="cofactor">
    <cofactor evidence="1">
        <name>Cu(2+)</name>
        <dbReference type="ChEBI" id="CHEBI:29036"/>
    </cofactor>
</comment>
<dbReference type="InterPro" id="IPR041640">
    <property type="entry name" value="Tyrosinase_C"/>
</dbReference>
<evidence type="ECO:0000259" key="12">
    <source>
        <dbReference type="PROSITE" id="PS00498"/>
    </source>
</evidence>
<protein>
    <recommendedName>
        <fullName evidence="3">tyrosinase</fullName>
        <ecNumber evidence="3">1.14.18.1</ecNumber>
    </recommendedName>
</protein>
<dbReference type="SUPFAM" id="SSF48056">
    <property type="entry name" value="Di-copper centre-containing domain"/>
    <property type="match status" value="1"/>
</dbReference>
<dbReference type="AlphaFoldDB" id="A0A9P6G6A9"/>
<feature type="domain" description="Tyrosinase copper-binding" evidence="12">
    <location>
        <begin position="326"/>
        <end position="337"/>
    </location>
</feature>
<evidence type="ECO:0000256" key="10">
    <source>
        <dbReference type="ARBA" id="ARBA00048881"/>
    </source>
</evidence>
<evidence type="ECO:0000256" key="1">
    <source>
        <dbReference type="ARBA" id="ARBA00001973"/>
    </source>
</evidence>
<keyword evidence="8" id="KW-0470">Melanin biosynthesis</keyword>
<keyword evidence="6" id="KW-0186">Copper</keyword>
<dbReference type="OrthoDB" id="6132182at2759"/>
<accession>A0A9P6G6A9</accession>
<evidence type="ECO:0000256" key="7">
    <source>
        <dbReference type="ARBA" id="ARBA00023033"/>
    </source>
</evidence>
<gene>
    <name evidence="13" type="ORF">PMIN01_12521</name>
</gene>
<evidence type="ECO:0000313" key="13">
    <source>
        <dbReference type="EMBL" id="KAF9729657.1"/>
    </source>
</evidence>
<feature type="chain" id="PRO_5040219141" description="tyrosinase" evidence="11">
    <location>
        <begin position="21"/>
        <end position="581"/>
    </location>
</feature>
<dbReference type="Proteomes" id="UP000756921">
    <property type="component" value="Unassembled WGS sequence"/>
</dbReference>
<dbReference type="InterPro" id="IPR050316">
    <property type="entry name" value="Tyrosinase/Hemocyanin"/>
</dbReference>
<keyword evidence="11" id="KW-0732">Signal</keyword>
<dbReference type="Pfam" id="PF18132">
    <property type="entry name" value="Tyrosinase_C"/>
    <property type="match status" value="1"/>
</dbReference>
<dbReference type="InterPro" id="IPR008922">
    <property type="entry name" value="Di-copper_centre_dom_sf"/>
</dbReference>
<dbReference type="GO" id="GO:0042438">
    <property type="term" value="P:melanin biosynthetic process"/>
    <property type="evidence" value="ECO:0007669"/>
    <property type="project" value="UniProtKB-KW"/>
</dbReference>
<evidence type="ECO:0000256" key="6">
    <source>
        <dbReference type="ARBA" id="ARBA00023008"/>
    </source>
</evidence>
<dbReference type="PANTHER" id="PTHR11474:SF76">
    <property type="entry name" value="SHKT DOMAIN-CONTAINING PROTEIN"/>
    <property type="match status" value="1"/>
</dbReference>
<keyword evidence="7" id="KW-0503">Monooxygenase</keyword>
<comment type="similarity">
    <text evidence="2">Belongs to the tyrosinase family.</text>
</comment>
<dbReference type="EMBL" id="WJXW01000016">
    <property type="protein sequence ID" value="KAF9729657.1"/>
    <property type="molecule type" value="Genomic_DNA"/>
</dbReference>
<dbReference type="GO" id="GO:0004503">
    <property type="term" value="F:tyrosinase activity"/>
    <property type="evidence" value="ECO:0007669"/>
    <property type="project" value="UniProtKB-EC"/>
</dbReference>
<dbReference type="GO" id="GO:0046872">
    <property type="term" value="F:metal ion binding"/>
    <property type="evidence" value="ECO:0007669"/>
    <property type="project" value="UniProtKB-KW"/>
</dbReference>
<comment type="catalytic activity">
    <reaction evidence="10">
        <text>L-tyrosine + O2 = L-dopaquinone + H2O</text>
        <dbReference type="Rhea" id="RHEA:18117"/>
        <dbReference type="ChEBI" id="CHEBI:15377"/>
        <dbReference type="ChEBI" id="CHEBI:15379"/>
        <dbReference type="ChEBI" id="CHEBI:57924"/>
        <dbReference type="ChEBI" id="CHEBI:58315"/>
        <dbReference type="EC" id="1.14.18.1"/>
    </reaction>
</comment>
<dbReference type="PROSITE" id="PS00498">
    <property type="entry name" value="TYROSINASE_2"/>
    <property type="match status" value="1"/>
</dbReference>
<evidence type="ECO:0000256" key="9">
    <source>
        <dbReference type="ARBA" id="ARBA00048233"/>
    </source>
</evidence>
<reference evidence="13" key="1">
    <citation type="journal article" date="2020" name="Mol. Plant Microbe Interact.">
        <title>Genome Sequence of the Biocontrol Agent Coniothyrium minitans strain Conio (IMI 134523).</title>
        <authorList>
            <person name="Patel D."/>
            <person name="Shittu T.A."/>
            <person name="Baroncelli R."/>
            <person name="Muthumeenakshi S."/>
            <person name="Osborne T.H."/>
            <person name="Janganan T.K."/>
            <person name="Sreenivasaprasad S."/>
        </authorList>
    </citation>
    <scope>NUCLEOTIDE SEQUENCE</scope>
    <source>
        <strain evidence="13">Conio</strain>
    </source>
</reference>
<dbReference type="EC" id="1.14.18.1" evidence="3"/>
<feature type="signal peptide" evidence="11">
    <location>
        <begin position="1"/>
        <end position="20"/>
    </location>
</feature>
<evidence type="ECO:0000256" key="3">
    <source>
        <dbReference type="ARBA" id="ARBA00011906"/>
    </source>
</evidence>
<organism evidence="13 14">
    <name type="scientific">Paraphaeosphaeria minitans</name>
    <dbReference type="NCBI Taxonomy" id="565426"/>
    <lineage>
        <taxon>Eukaryota</taxon>
        <taxon>Fungi</taxon>
        <taxon>Dikarya</taxon>
        <taxon>Ascomycota</taxon>
        <taxon>Pezizomycotina</taxon>
        <taxon>Dothideomycetes</taxon>
        <taxon>Pleosporomycetidae</taxon>
        <taxon>Pleosporales</taxon>
        <taxon>Massarineae</taxon>
        <taxon>Didymosphaeriaceae</taxon>
        <taxon>Paraphaeosphaeria</taxon>
    </lineage>
</organism>
<comment type="caution">
    <text evidence="13">The sequence shown here is derived from an EMBL/GenBank/DDBJ whole genome shotgun (WGS) entry which is preliminary data.</text>
</comment>
<dbReference type="PANTHER" id="PTHR11474">
    <property type="entry name" value="TYROSINASE FAMILY MEMBER"/>
    <property type="match status" value="1"/>
</dbReference>
<dbReference type="InterPro" id="IPR002227">
    <property type="entry name" value="Tyrosinase_Cu-bd"/>
</dbReference>
<keyword evidence="14" id="KW-1185">Reference proteome</keyword>
<dbReference type="PRINTS" id="PR00092">
    <property type="entry name" value="TYROSINASE"/>
</dbReference>
<dbReference type="Pfam" id="PF00264">
    <property type="entry name" value="Tyrosinase"/>
    <property type="match status" value="1"/>
</dbReference>
<evidence type="ECO:0000256" key="5">
    <source>
        <dbReference type="ARBA" id="ARBA00023002"/>
    </source>
</evidence>
<evidence type="ECO:0000256" key="11">
    <source>
        <dbReference type="SAM" id="SignalP"/>
    </source>
</evidence>
<sequence>MMLLFCYLASSTWLFGKIYGTPADNLETRQGPGTHYAITGPIGGVHPRLEIRQLQQDPIMWNLFLLALRDFQAIDQNNIDSYYQIAGKTRVPDVMGELADFVLGIHGMPWYDWDGVTFNTSNGRPPQIGYCPHHDLLFSTWHRPYTLLFEQKLQVIAIGIANGFSDASYQDAANYWDWAQSVPQGDPVFPVVLRTPRVSVTLQDGFRVEIDNPLYDYIFHPLDNSQINSTNGAVCDTSQRTVRRATNASGTWISDHDAVDRDLRQQLPSLRQTVYLAITQYRSFNDLSNDGNCGESPVSSIESPHNNIHNAMDPGHMSPPAVAAFDPLFWLHHSNVDRQIALFQALFPDTFVERCIASQITWTIQRNTALDVVSPLTPFHRTPGGEWWTSSNSRNIVLLGYTYPELTDSPSNDTLISRINTLYRDTRLVAHDKEFDPLQHDVEYVVQVEMPSSTNYSYNVLLFFGDVFEDPTTWSSQKSFISKTSSVIAMSATRYFSTLGTIVLTDLVNSMLVGDHVRREDIPEHLKTNLQWRLELSNHEIPRTDIPGLKLTLLSTEVEKAASVMELDRWAGGFNVIGDID</sequence>
<evidence type="ECO:0000313" key="14">
    <source>
        <dbReference type="Proteomes" id="UP000756921"/>
    </source>
</evidence>